<evidence type="ECO:0000313" key="3">
    <source>
        <dbReference type="Proteomes" id="UP001281761"/>
    </source>
</evidence>
<protein>
    <submittedName>
        <fullName evidence="2">Uncharacterized protein</fullName>
    </submittedName>
</protein>
<keyword evidence="1" id="KW-0812">Transmembrane</keyword>
<gene>
    <name evidence="2" type="ORF">BLNAU_3422</name>
</gene>
<keyword evidence="3" id="KW-1185">Reference proteome</keyword>
<evidence type="ECO:0000256" key="1">
    <source>
        <dbReference type="SAM" id="Phobius"/>
    </source>
</evidence>
<name>A0ABQ9YDE7_9EUKA</name>
<sequence>MEQPEWHELSLASIETNQRTFRAVSAIVLATPFTPIKNYSLDTSCLDPSVFLNWSENTHEFAHDKAVVFRSLVATVKSQPALDASLETKAVKFLKSVITHDRLSVDAFLGHFASFCDNSLTDFTQSVGVLISSASQVITTATVKMLRNLVVSCSTEVRLALVKADLIPRIINTLNPYSISFERTDIFHHHLMNIIGSSLWLASPVALTYLEIEDHDEQQAVHETVLKQVLAPSEKYIWHLCENRYSIVDGRHTDFLGSGITSFFAETIEIISRPSPSIAPHSPSPLSHCSQIEAVHRRHSSLRRTQTPNLLSTVDDAILRDGNLETATILQKGTSKEEITFWDKTSSSIIILLHHTMNNLFSLVVLYLVPIFARPFVELSPELHDLGVFLKTTNEKNLNAQKTAMETFVFPTGHFVGKNVNITSASYSFVGTNSTMKLTRSQDSSKQAKILLNDTDSSEDGGFSWILDLVNSSLSLELWTLDSSELWSSICSLSSSELEISESTIISNVVCSPIVVCGDEIGAGSLITLSHCSHFSSTSVLQPFVGLAMGSALCDYSALSVRGTSLLLRDRLLVLGTGPLFSFDISSNLDTRFARPSFCSLDTQLIWSDLVNMSSPGHHLDEMASRCAKGQHVIGCSVSQCANHQQGTAMLDPTSGSDLHCINSSFTSCCYSPEINPIGDPTLVFPNSSSSRDNQSTSIILDISDQSFSYSDQIFAEGDTTGHFLRCVFSNMRTSDSQQMGGAAILFSAVSSSLNITLCSFHNCTSTDRDSSGGAVTYYSVTPLSHSFTLLQSVFTHCACNCVTKGMGGGSVFVQTGTISQTTITGCAFENSYTSGSGGALSTGNVHLTITNTLFRKCSCGFFGGALRMQNTSGVLVSHCAFRECSGGSSYSGSKDVSYDSAINGRIEPSSFPFSDSTSGGATVYCESLRNSSNWIAHVQRKTRIKRVDLSYTENSVKMTIIANDALLGSMTVLLDGANAPRLIQVPFGQDTTPSTTGEVEITTGSSSFLPSDIAFRVRNVGLVGWDLHPIIFSVEATLTVDLKCKIELNGINLPTITSLRIAIFNSSGGQVMTEPTESLTLILNISHSRDFKFGEKYTIGEIASNGLVLAVAHALSFTVPLPSAELTSISTTDKKNGTLHLQLFGKHLYSPKYNVTFSTIDNPDQPHSRTLTFSSVSSTELETLEIPICDEGTYSLVPDRVYKVTSAASLKHHQSFSIDFLHFRTPLAPPHPSDPKGAMWAVLISGIVMLSLGIAVLVVGLCCCCHLSGSRPEKSAIVCCAPNNVDCCPQCCHISIIFGSRGKPQEDGPAIEVKYPKPKEKVTAGYVGEIQRPRNEPPRAVVQGARRMQGRL</sequence>
<proteinExistence type="predicted"/>
<dbReference type="InterPro" id="IPR011050">
    <property type="entry name" value="Pectin_lyase_fold/virulence"/>
</dbReference>
<keyword evidence="1" id="KW-0472">Membrane</keyword>
<dbReference type="SUPFAM" id="SSF51126">
    <property type="entry name" value="Pectin lyase-like"/>
    <property type="match status" value="1"/>
</dbReference>
<dbReference type="EMBL" id="JARBJD010000015">
    <property type="protein sequence ID" value="KAK2961624.1"/>
    <property type="molecule type" value="Genomic_DNA"/>
</dbReference>
<accession>A0ABQ9YDE7</accession>
<feature type="transmembrane region" description="Helical" evidence="1">
    <location>
        <begin position="1239"/>
        <end position="1265"/>
    </location>
</feature>
<organism evidence="2 3">
    <name type="scientific">Blattamonas nauphoetae</name>
    <dbReference type="NCBI Taxonomy" id="2049346"/>
    <lineage>
        <taxon>Eukaryota</taxon>
        <taxon>Metamonada</taxon>
        <taxon>Preaxostyla</taxon>
        <taxon>Oxymonadida</taxon>
        <taxon>Blattamonas</taxon>
    </lineage>
</organism>
<reference evidence="2 3" key="1">
    <citation type="journal article" date="2022" name="bioRxiv">
        <title>Genomics of Preaxostyla Flagellates Illuminates Evolutionary Transitions and the Path Towards Mitochondrial Loss.</title>
        <authorList>
            <person name="Novak L.V.F."/>
            <person name="Treitli S.C."/>
            <person name="Pyrih J."/>
            <person name="Halakuc P."/>
            <person name="Pipaliya S.V."/>
            <person name="Vacek V."/>
            <person name="Brzon O."/>
            <person name="Soukal P."/>
            <person name="Eme L."/>
            <person name="Dacks J.B."/>
            <person name="Karnkowska A."/>
            <person name="Elias M."/>
            <person name="Hampl V."/>
        </authorList>
    </citation>
    <scope>NUCLEOTIDE SEQUENCE [LARGE SCALE GENOMIC DNA]</scope>
    <source>
        <strain evidence="2">NAU3</strain>
        <tissue evidence="2">Gut</tissue>
    </source>
</reference>
<keyword evidence="1" id="KW-1133">Transmembrane helix</keyword>
<dbReference type="Proteomes" id="UP001281761">
    <property type="component" value="Unassembled WGS sequence"/>
</dbReference>
<evidence type="ECO:0000313" key="2">
    <source>
        <dbReference type="EMBL" id="KAK2961624.1"/>
    </source>
</evidence>
<comment type="caution">
    <text evidence="2">The sequence shown here is derived from an EMBL/GenBank/DDBJ whole genome shotgun (WGS) entry which is preliminary data.</text>
</comment>